<dbReference type="InterPro" id="IPR013656">
    <property type="entry name" value="PAS_4"/>
</dbReference>
<comment type="caution">
    <text evidence="4">The sequence shown here is derived from an EMBL/GenBank/DDBJ whole genome shotgun (WGS) entry which is preliminary data.</text>
</comment>
<sequence>MEGIRVLYVGREEDVDRRAAALRDHEPGLTVDTATSGSGALDALSERTVDCVVSEYDLGGIDGLGLLNLVRDTDPAIPFVLLVFEGSEQVASEAISADVTDYVPVGEDFEAALDDLGDTIYDRAEYYQAEQDVAMLNDLARNVYERITDAFFALDREWRFTYLNEEAERLLDVRAEDVMGENIWETFPDAVGTTFYTEYHRAIATQEAVTFDEYFEPLGKHFEVRAFPAEDGLSVHFRRIREGEDAAGDHLLELTNVLTYDLVDSIQSARDALERAEANGADAEELEDVENALDRMDDLIDHSVTLTTER</sequence>
<dbReference type="SUPFAM" id="SSF52172">
    <property type="entry name" value="CheY-like"/>
    <property type="match status" value="1"/>
</dbReference>
<gene>
    <name evidence="4" type="ORF">ACFQJ9_07845</name>
</gene>
<dbReference type="AlphaFoldDB" id="A0ABD5Z2A0"/>
<dbReference type="EMBL" id="JBHTAR010000011">
    <property type="protein sequence ID" value="MFC7199324.1"/>
    <property type="molecule type" value="Genomic_DNA"/>
</dbReference>
<dbReference type="CDD" id="cd00130">
    <property type="entry name" value="PAS"/>
    <property type="match status" value="1"/>
</dbReference>
<dbReference type="RefSeq" id="WP_279529259.1">
    <property type="nucleotide sequence ID" value="NZ_CP122312.1"/>
</dbReference>
<dbReference type="Pfam" id="PF08448">
    <property type="entry name" value="PAS_4"/>
    <property type="match status" value="1"/>
</dbReference>
<dbReference type="InterPro" id="IPR000014">
    <property type="entry name" value="PAS"/>
</dbReference>
<dbReference type="InterPro" id="IPR011006">
    <property type="entry name" value="CheY-like_superfamily"/>
</dbReference>
<organism evidence="4 5">
    <name type="scientific">Halospeciosus flavus</name>
    <dbReference type="NCBI Taxonomy" id="3032283"/>
    <lineage>
        <taxon>Archaea</taxon>
        <taxon>Methanobacteriati</taxon>
        <taxon>Methanobacteriota</taxon>
        <taxon>Stenosarchaea group</taxon>
        <taxon>Halobacteria</taxon>
        <taxon>Halobacteriales</taxon>
        <taxon>Halobacteriaceae</taxon>
        <taxon>Halospeciosus</taxon>
    </lineage>
</organism>
<dbReference type="Proteomes" id="UP001596447">
    <property type="component" value="Unassembled WGS sequence"/>
</dbReference>
<protein>
    <submittedName>
        <fullName evidence="4">Response regulator</fullName>
    </submittedName>
</protein>
<dbReference type="InterPro" id="IPR035965">
    <property type="entry name" value="PAS-like_dom_sf"/>
</dbReference>
<dbReference type="Gene3D" id="3.40.50.2300">
    <property type="match status" value="1"/>
</dbReference>
<evidence type="ECO:0000313" key="4">
    <source>
        <dbReference type="EMBL" id="MFC7199324.1"/>
    </source>
</evidence>
<comment type="caution">
    <text evidence="1">Lacks conserved residue(s) required for the propagation of feature annotation.</text>
</comment>
<dbReference type="Pfam" id="PF00072">
    <property type="entry name" value="Response_reg"/>
    <property type="match status" value="1"/>
</dbReference>
<dbReference type="Gene3D" id="3.30.450.20">
    <property type="entry name" value="PAS domain"/>
    <property type="match status" value="1"/>
</dbReference>
<accession>A0ABD5Z2A0</accession>
<evidence type="ECO:0000256" key="1">
    <source>
        <dbReference type="PROSITE-ProRule" id="PRU00169"/>
    </source>
</evidence>
<feature type="domain" description="PAS" evidence="3">
    <location>
        <begin position="136"/>
        <end position="206"/>
    </location>
</feature>
<dbReference type="InterPro" id="IPR001789">
    <property type="entry name" value="Sig_transdc_resp-reg_receiver"/>
</dbReference>
<evidence type="ECO:0000259" key="3">
    <source>
        <dbReference type="PROSITE" id="PS50112"/>
    </source>
</evidence>
<dbReference type="PROSITE" id="PS50112">
    <property type="entry name" value="PAS"/>
    <property type="match status" value="1"/>
</dbReference>
<evidence type="ECO:0000259" key="2">
    <source>
        <dbReference type="PROSITE" id="PS50110"/>
    </source>
</evidence>
<name>A0ABD5Z2A0_9EURY</name>
<keyword evidence="5" id="KW-1185">Reference proteome</keyword>
<dbReference type="NCBIfam" id="TIGR00229">
    <property type="entry name" value="sensory_box"/>
    <property type="match status" value="1"/>
</dbReference>
<evidence type="ECO:0000313" key="5">
    <source>
        <dbReference type="Proteomes" id="UP001596447"/>
    </source>
</evidence>
<reference evidence="4 5" key="1">
    <citation type="journal article" date="2019" name="Int. J. Syst. Evol. Microbiol.">
        <title>The Global Catalogue of Microorganisms (GCM) 10K type strain sequencing project: providing services to taxonomists for standard genome sequencing and annotation.</title>
        <authorList>
            <consortium name="The Broad Institute Genomics Platform"/>
            <consortium name="The Broad Institute Genome Sequencing Center for Infectious Disease"/>
            <person name="Wu L."/>
            <person name="Ma J."/>
        </authorList>
    </citation>
    <scope>NUCLEOTIDE SEQUENCE [LARGE SCALE GENOMIC DNA]</scope>
    <source>
        <strain evidence="4 5">XZGYJ-43</strain>
    </source>
</reference>
<dbReference type="SMART" id="SM00091">
    <property type="entry name" value="PAS"/>
    <property type="match status" value="1"/>
</dbReference>
<dbReference type="PROSITE" id="PS50110">
    <property type="entry name" value="RESPONSE_REGULATORY"/>
    <property type="match status" value="1"/>
</dbReference>
<dbReference type="SUPFAM" id="SSF55785">
    <property type="entry name" value="PYP-like sensor domain (PAS domain)"/>
    <property type="match status" value="1"/>
</dbReference>
<proteinExistence type="predicted"/>
<feature type="domain" description="Response regulatory" evidence="2">
    <location>
        <begin position="5"/>
        <end position="120"/>
    </location>
</feature>